<accession>A0AAD8VHJ3</accession>
<dbReference type="EMBL" id="JAUUTY010000007">
    <property type="protein sequence ID" value="KAK1605045.1"/>
    <property type="molecule type" value="Genomic_DNA"/>
</dbReference>
<evidence type="ECO:0000313" key="2">
    <source>
        <dbReference type="EMBL" id="KAK1605045.1"/>
    </source>
</evidence>
<comment type="caution">
    <text evidence="2">The sequence shown here is derived from an EMBL/GenBank/DDBJ whole genome shotgun (WGS) entry which is preliminary data.</text>
</comment>
<feature type="coiled-coil region" evidence="1">
    <location>
        <begin position="84"/>
        <end position="156"/>
    </location>
</feature>
<evidence type="ECO:0000256" key="1">
    <source>
        <dbReference type="SAM" id="Coils"/>
    </source>
</evidence>
<dbReference type="Proteomes" id="UP001231189">
    <property type="component" value="Unassembled WGS sequence"/>
</dbReference>
<name>A0AAD8VHJ3_LOLMU</name>
<keyword evidence="3" id="KW-1185">Reference proteome</keyword>
<organism evidence="2 3">
    <name type="scientific">Lolium multiflorum</name>
    <name type="common">Italian ryegrass</name>
    <name type="synonym">Lolium perenne subsp. multiflorum</name>
    <dbReference type="NCBI Taxonomy" id="4521"/>
    <lineage>
        <taxon>Eukaryota</taxon>
        <taxon>Viridiplantae</taxon>
        <taxon>Streptophyta</taxon>
        <taxon>Embryophyta</taxon>
        <taxon>Tracheophyta</taxon>
        <taxon>Spermatophyta</taxon>
        <taxon>Magnoliopsida</taxon>
        <taxon>Liliopsida</taxon>
        <taxon>Poales</taxon>
        <taxon>Poaceae</taxon>
        <taxon>BOP clade</taxon>
        <taxon>Pooideae</taxon>
        <taxon>Poodae</taxon>
        <taxon>Poeae</taxon>
        <taxon>Poeae Chloroplast Group 2 (Poeae type)</taxon>
        <taxon>Loliodinae</taxon>
        <taxon>Loliinae</taxon>
        <taxon>Lolium</taxon>
    </lineage>
</organism>
<keyword evidence="1" id="KW-0175">Coiled coil</keyword>
<protein>
    <submittedName>
        <fullName evidence="2">Uncharacterized protein</fullName>
    </submittedName>
</protein>
<sequence>MPGEVTNREGSGVVPMKMFFPLRANPRPAAETAANPVCRRRPTRRLRSAAPSCTTVVTSYHKAKIERAALARELEASRPSPPRVPQLEEDLRAARAQCAESEEAGRAAAAKLKVAEGELTRLRRLEDNHLKELAALKKAEEEKVEGRASGEEVERQRLALRQEVTAKSEEPTAKRWVEEIGALDRGLEGRAGHAARRRPYLELRNLHLWAGGSPGCRQSYFRTSNLHLQPTEMLPQDLSNLITWLEKAPDRFLD</sequence>
<proteinExistence type="predicted"/>
<gene>
    <name evidence="2" type="ORF">QYE76_028718</name>
</gene>
<reference evidence="2" key="1">
    <citation type="submission" date="2023-07" db="EMBL/GenBank/DDBJ databases">
        <title>A chromosome-level genome assembly of Lolium multiflorum.</title>
        <authorList>
            <person name="Chen Y."/>
            <person name="Copetti D."/>
            <person name="Kolliker R."/>
            <person name="Studer B."/>
        </authorList>
    </citation>
    <scope>NUCLEOTIDE SEQUENCE</scope>
    <source>
        <strain evidence="2">02402/16</strain>
        <tissue evidence="2">Leaf</tissue>
    </source>
</reference>
<evidence type="ECO:0000313" key="3">
    <source>
        <dbReference type="Proteomes" id="UP001231189"/>
    </source>
</evidence>
<dbReference type="AlphaFoldDB" id="A0AAD8VHJ3"/>